<dbReference type="RefSeq" id="WP_151577283.1">
    <property type="nucleotide sequence ID" value="NZ_WBWX01000026.1"/>
</dbReference>
<dbReference type="PANTHER" id="PTHR43179">
    <property type="entry name" value="RHAMNOSYLTRANSFERASE WBBL"/>
    <property type="match status" value="1"/>
</dbReference>
<evidence type="ECO:0000313" key="2">
    <source>
        <dbReference type="Proteomes" id="UP000441102"/>
    </source>
</evidence>
<dbReference type="EMBL" id="WBWX01000026">
    <property type="protein sequence ID" value="KAB2788087.1"/>
    <property type="molecule type" value="Genomic_DNA"/>
</dbReference>
<dbReference type="SUPFAM" id="SSF53448">
    <property type="entry name" value="Nucleotide-diphospho-sugar transferases"/>
    <property type="match status" value="1"/>
</dbReference>
<dbReference type="AlphaFoldDB" id="A0A6I0DHE4"/>
<proteinExistence type="predicted"/>
<reference evidence="1 2" key="1">
    <citation type="submission" date="2019-09" db="EMBL/GenBank/DDBJ databases">
        <title>Taxonomic organization of the family Brucellaceae based on a phylogenomic approach.</title>
        <authorList>
            <person name="Leclercq S."/>
            <person name="Cloeckaert A."/>
            <person name="Zygmunt M.S."/>
        </authorList>
    </citation>
    <scope>NUCLEOTIDE SEQUENCE [LARGE SCALE GENOMIC DNA]</scope>
    <source>
        <strain evidence="1 2">CCUG 34461</strain>
    </source>
</reference>
<dbReference type="InterPro" id="IPR029044">
    <property type="entry name" value="Nucleotide-diphossugar_trans"/>
</dbReference>
<sequence>MIYNDSADAPQINKQPLLTISIVTFNPDFDELKKTLDSLKIALNKLGSQTSSITIVDNSISNKVTSFLSGHYPELFLNLIHGQGNIGFGQGHNLAIMQQTGEFHLILNPDIRLDPDALLNAVSFMRTNEHCGLLSPCATWPNGQRQYLCKRYPAVFDLILRGFAPKVIRSLFSARLARYELQAETQSNVYWNPPIVSGCFMFFRSTSLKNIGGFNDRFFLYFEDFDLSLRSQKISSTAYVPAIRVIHAGGHASKKGWWHIKVFILSAMTFYKIHGVKLF</sequence>
<dbReference type="Gene3D" id="3.90.550.10">
    <property type="entry name" value="Spore Coat Polysaccharide Biosynthesis Protein SpsA, Chain A"/>
    <property type="match status" value="1"/>
</dbReference>
<dbReference type="Proteomes" id="UP000441102">
    <property type="component" value="Unassembled WGS sequence"/>
</dbReference>
<comment type="caution">
    <text evidence="1">The sequence shown here is derived from an EMBL/GenBank/DDBJ whole genome shotgun (WGS) entry which is preliminary data.</text>
</comment>
<organism evidence="1 2">
    <name type="scientific">Brucella anthropi</name>
    <name type="common">Ochrobactrum anthropi</name>
    <dbReference type="NCBI Taxonomy" id="529"/>
    <lineage>
        <taxon>Bacteria</taxon>
        <taxon>Pseudomonadati</taxon>
        <taxon>Pseudomonadota</taxon>
        <taxon>Alphaproteobacteria</taxon>
        <taxon>Hyphomicrobiales</taxon>
        <taxon>Brucellaceae</taxon>
        <taxon>Brucella/Ochrobactrum group</taxon>
        <taxon>Brucella</taxon>
    </lineage>
</organism>
<dbReference type="GO" id="GO:0016740">
    <property type="term" value="F:transferase activity"/>
    <property type="evidence" value="ECO:0007669"/>
    <property type="project" value="UniProtKB-KW"/>
</dbReference>
<dbReference type="PANTHER" id="PTHR43179:SF10">
    <property type="entry name" value="GLYCOSYL TRANSFERASE"/>
    <property type="match status" value="1"/>
</dbReference>
<protein>
    <submittedName>
        <fullName evidence="1">Glycosyltransferase</fullName>
    </submittedName>
</protein>
<gene>
    <name evidence="1" type="ORF">F9L06_26115</name>
</gene>
<keyword evidence="1" id="KW-0808">Transferase</keyword>
<evidence type="ECO:0000313" key="1">
    <source>
        <dbReference type="EMBL" id="KAB2788087.1"/>
    </source>
</evidence>
<name>A0A6I0DHE4_BRUAN</name>
<accession>A0A6I0DHE4</accession>